<evidence type="ECO:0000313" key="1">
    <source>
        <dbReference type="EMBL" id="GGT35612.1"/>
    </source>
</evidence>
<gene>
    <name evidence="1" type="ORF">GCM10010226_09640</name>
</gene>
<organism evidence="1 2">
    <name type="scientific">Streptomyces phaeofaciens</name>
    <dbReference type="NCBI Taxonomy" id="68254"/>
    <lineage>
        <taxon>Bacteria</taxon>
        <taxon>Bacillati</taxon>
        <taxon>Actinomycetota</taxon>
        <taxon>Actinomycetes</taxon>
        <taxon>Kitasatosporales</taxon>
        <taxon>Streptomycetaceae</taxon>
        <taxon>Streptomyces</taxon>
    </lineage>
</organism>
<dbReference type="AlphaFoldDB" id="A0A918H3X3"/>
<sequence>MLFDECLDGGQGRLERLPVQAGEHGGGQGPFVLRRQRQVGAGHGNGSWHAQLPDSRGPAHRLCYSGAPG</sequence>
<accession>A0A918H3X3</accession>
<reference evidence="1" key="2">
    <citation type="submission" date="2020-09" db="EMBL/GenBank/DDBJ databases">
        <authorList>
            <person name="Sun Q."/>
            <person name="Ohkuma M."/>
        </authorList>
    </citation>
    <scope>NUCLEOTIDE SEQUENCE</scope>
    <source>
        <strain evidence="1">JCM 4125</strain>
    </source>
</reference>
<evidence type="ECO:0000313" key="2">
    <source>
        <dbReference type="Proteomes" id="UP000646776"/>
    </source>
</evidence>
<dbReference type="Proteomes" id="UP000646776">
    <property type="component" value="Unassembled WGS sequence"/>
</dbReference>
<reference evidence="1" key="1">
    <citation type="journal article" date="2014" name="Int. J. Syst. Evol. Microbiol.">
        <title>Complete genome sequence of Corynebacterium casei LMG S-19264T (=DSM 44701T), isolated from a smear-ripened cheese.</title>
        <authorList>
            <consortium name="US DOE Joint Genome Institute (JGI-PGF)"/>
            <person name="Walter F."/>
            <person name="Albersmeier A."/>
            <person name="Kalinowski J."/>
            <person name="Ruckert C."/>
        </authorList>
    </citation>
    <scope>NUCLEOTIDE SEQUENCE</scope>
    <source>
        <strain evidence="1">JCM 4125</strain>
    </source>
</reference>
<dbReference type="EMBL" id="BMSA01000002">
    <property type="protein sequence ID" value="GGT35612.1"/>
    <property type="molecule type" value="Genomic_DNA"/>
</dbReference>
<keyword evidence="2" id="KW-1185">Reference proteome</keyword>
<proteinExistence type="predicted"/>
<comment type="caution">
    <text evidence="1">The sequence shown here is derived from an EMBL/GenBank/DDBJ whole genome shotgun (WGS) entry which is preliminary data.</text>
</comment>
<protein>
    <submittedName>
        <fullName evidence="1">Uncharacterized protein</fullName>
    </submittedName>
</protein>
<name>A0A918H3X3_9ACTN</name>